<evidence type="ECO:0000313" key="2">
    <source>
        <dbReference type="EMBL" id="KAL3518459.1"/>
    </source>
</evidence>
<protein>
    <submittedName>
        <fullName evidence="2">Uncharacterized protein</fullName>
    </submittedName>
</protein>
<dbReference type="EMBL" id="JBJUIK010000009">
    <property type="protein sequence ID" value="KAL3518459.1"/>
    <property type="molecule type" value="Genomic_DNA"/>
</dbReference>
<accession>A0ABD2ZG77</accession>
<name>A0ABD2ZG77_9GENT</name>
<comment type="caution">
    <text evidence="2">The sequence shown here is derived from an EMBL/GenBank/DDBJ whole genome shotgun (WGS) entry which is preliminary data.</text>
</comment>
<evidence type="ECO:0000256" key="1">
    <source>
        <dbReference type="SAM" id="SignalP"/>
    </source>
</evidence>
<evidence type="ECO:0000313" key="3">
    <source>
        <dbReference type="Proteomes" id="UP001630127"/>
    </source>
</evidence>
<organism evidence="2 3">
    <name type="scientific">Cinchona calisaya</name>
    <dbReference type="NCBI Taxonomy" id="153742"/>
    <lineage>
        <taxon>Eukaryota</taxon>
        <taxon>Viridiplantae</taxon>
        <taxon>Streptophyta</taxon>
        <taxon>Embryophyta</taxon>
        <taxon>Tracheophyta</taxon>
        <taxon>Spermatophyta</taxon>
        <taxon>Magnoliopsida</taxon>
        <taxon>eudicotyledons</taxon>
        <taxon>Gunneridae</taxon>
        <taxon>Pentapetalae</taxon>
        <taxon>asterids</taxon>
        <taxon>lamiids</taxon>
        <taxon>Gentianales</taxon>
        <taxon>Rubiaceae</taxon>
        <taxon>Cinchonoideae</taxon>
        <taxon>Cinchoneae</taxon>
        <taxon>Cinchona</taxon>
    </lineage>
</organism>
<gene>
    <name evidence="2" type="ORF">ACH5RR_021048</name>
</gene>
<keyword evidence="1" id="KW-0732">Signal</keyword>
<dbReference type="Proteomes" id="UP001630127">
    <property type="component" value="Unassembled WGS sequence"/>
</dbReference>
<reference evidence="2 3" key="1">
    <citation type="submission" date="2024-11" db="EMBL/GenBank/DDBJ databases">
        <title>A near-complete genome assembly of Cinchona calisaya.</title>
        <authorList>
            <person name="Lian D.C."/>
            <person name="Zhao X.W."/>
            <person name="Wei L."/>
        </authorList>
    </citation>
    <scope>NUCLEOTIDE SEQUENCE [LARGE SCALE GENOMIC DNA]</scope>
    <source>
        <tissue evidence="2">Nenye</tissue>
    </source>
</reference>
<dbReference type="AlphaFoldDB" id="A0ABD2ZG77"/>
<feature type="signal peptide" evidence="1">
    <location>
        <begin position="1"/>
        <end position="17"/>
    </location>
</feature>
<keyword evidence="3" id="KW-1185">Reference proteome</keyword>
<sequence>MYCTMLMFLAITNPVNLWECHWRILTDDLLYQLREQVKDNTLLLEDNELQNMGLIKIECILNRNGRSLIQFPPMPLPSIQPVNMVANQLIREELAYDYESKSELFNRLYSELNQDQL</sequence>
<feature type="chain" id="PRO_5044813499" evidence="1">
    <location>
        <begin position="18"/>
        <end position="117"/>
    </location>
</feature>
<proteinExistence type="predicted"/>